<evidence type="ECO:0000256" key="4">
    <source>
        <dbReference type="ARBA" id="ARBA00022679"/>
    </source>
</evidence>
<dbReference type="InterPro" id="IPR034683">
    <property type="entry name" value="IspD/TarI"/>
</dbReference>
<sequence length="232" mass="26037">MQHYHVIIPAAGKGTRMNRAYNKLFIELEGAPLLAHTLNVFQSDDACQAIHLAIHPRDFEHMNALCKKFDKVTTLIEGGDTRQESIHCVLRAIDVKQDDVILVHDGARPFVSHHTIHKLIDIIQSQGAAVVGVKAKDTIKVVENDAVAQTLERTKLWQIQTPQGATYQTLFNAYTVAQQEKFEGTDDGSLLEYAGNAVHVVEGEYENIKMTTEEDLWIGRAFLNKRSNENHV</sequence>
<evidence type="ECO:0000256" key="1">
    <source>
        <dbReference type="ARBA" id="ARBA00001282"/>
    </source>
</evidence>
<dbReference type="PANTHER" id="PTHR32125:SF4">
    <property type="entry name" value="2-C-METHYL-D-ERYTHRITOL 4-PHOSPHATE CYTIDYLYLTRANSFERASE, CHLOROPLASTIC"/>
    <property type="match status" value="1"/>
</dbReference>
<dbReference type="InterPro" id="IPR001228">
    <property type="entry name" value="IspD"/>
</dbReference>
<dbReference type="EC" id="2.7.7.60" evidence="7"/>
<dbReference type="SUPFAM" id="SSF53448">
    <property type="entry name" value="Nucleotide-diphospho-sugar transferases"/>
    <property type="match status" value="1"/>
</dbReference>
<organism evidence="8 9">
    <name type="scientific">Staphylococcus ratti</name>
    <dbReference type="NCBI Taxonomy" id="2892440"/>
    <lineage>
        <taxon>Bacteria</taxon>
        <taxon>Bacillati</taxon>
        <taxon>Bacillota</taxon>
        <taxon>Bacilli</taxon>
        <taxon>Bacillales</taxon>
        <taxon>Staphylococcaceae</taxon>
        <taxon>Staphylococcus</taxon>
    </lineage>
</organism>
<keyword evidence="5 7" id="KW-0548">Nucleotidyltransferase</keyword>
<dbReference type="PROSITE" id="PS01295">
    <property type="entry name" value="ISPD"/>
    <property type="match status" value="1"/>
</dbReference>
<dbReference type="HAMAP" id="MF_00108">
    <property type="entry name" value="IspD"/>
    <property type="match status" value="1"/>
</dbReference>
<evidence type="ECO:0000256" key="3">
    <source>
        <dbReference type="ARBA" id="ARBA00009789"/>
    </source>
</evidence>
<feature type="site" description="Transition state stabilizer" evidence="7">
    <location>
        <position position="16"/>
    </location>
</feature>
<dbReference type="PANTHER" id="PTHR32125">
    <property type="entry name" value="2-C-METHYL-D-ERYTHRITOL 4-PHOSPHATE CYTIDYLYLTRANSFERASE, CHLOROPLASTIC"/>
    <property type="match status" value="1"/>
</dbReference>
<evidence type="ECO:0000313" key="8">
    <source>
        <dbReference type="EMBL" id="UEX89938.1"/>
    </source>
</evidence>
<dbReference type="EMBL" id="CP086654">
    <property type="protein sequence ID" value="UEX89938.1"/>
    <property type="molecule type" value="Genomic_DNA"/>
</dbReference>
<dbReference type="Gene3D" id="3.90.550.10">
    <property type="entry name" value="Spore Coat Polysaccharide Biosynthesis Protein SpsA, Chain A"/>
    <property type="match status" value="1"/>
</dbReference>
<feature type="site" description="Positions MEP for the nucleophilic attack" evidence="7">
    <location>
        <position position="209"/>
    </location>
</feature>
<dbReference type="InterPro" id="IPR050088">
    <property type="entry name" value="IspD/TarI_cytidylyltransf_bact"/>
</dbReference>
<reference evidence="8 9" key="1">
    <citation type="journal article" date="2022" name="Pathogens">
        <title>Staphylococcus ratti sp. nov. Isolated from a Lab Rat.</title>
        <authorList>
            <person name="Kovarovic V."/>
            <person name="Sedlacek I."/>
            <person name="Petras P."/>
            <person name="Kralova S."/>
            <person name="Maslanova I."/>
            <person name="Svec P."/>
            <person name="Neumann-Schaal M."/>
            <person name="Botka T."/>
            <person name="Gelbicova T."/>
            <person name="Stankova E."/>
            <person name="Doskar J."/>
            <person name="Pantucek R."/>
        </authorList>
    </citation>
    <scope>NUCLEOTIDE SEQUENCE [LARGE SCALE GENOMIC DNA]</scope>
    <source>
        <strain evidence="8 9">CCM 9025</strain>
    </source>
</reference>
<gene>
    <name evidence="7 8" type="primary">ispD</name>
    <name evidence="8" type="ORF">LN051_10335</name>
</gene>
<dbReference type="InterPro" id="IPR029044">
    <property type="entry name" value="Nucleotide-diphossugar_trans"/>
</dbReference>
<keyword evidence="6 7" id="KW-0414">Isoprene biosynthesis</keyword>
<keyword evidence="4 7" id="KW-0808">Transferase</keyword>
<dbReference type="GO" id="GO:0050518">
    <property type="term" value="F:2-C-methyl-D-erythritol 4-phosphate cytidylyltransferase activity"/>
    <property type="evidence" value="ECO:0007669"/>
    <property type="project" value="UniProtKB-EC"/>
</dbReference>
<evidence type="ECO:0000313" key="9">
    <source>
        <dbReference type="Proteomes" id="UP001197626"/>
    </source>
</evidence>
<dbReference type="NCBIfam" id="TIGR00453">
    <property type="entry name" value="ispD"/>
    <property type="match status" value="1"/>
</dbReference>
<evidence type="ECO:0000256" key="6">
    <source>
        <dbReference type="ARBA" id="ARBA00023229"/>
    </source>
</evidence>
<feature type="site" description="Transition state stabilizer" evidence="7">
    <location>
        <position position="23"/>
    </location>
</feature>
<comment type="function">
    <text evidence="7">Catalyzes the formation of 4-diphosphocytidyl-2-C-methyl-D-erythritol from CTP and 2-C-methyl-D-erythritol 4-phosphate (MEP).</text>
</comment>
<evidence type="ECO:0000256" key="5">
    <source>
        <dbReference type="ARBA" id="ARBA00022695"/>
    </source>
</evidence>
<accession>A0ABY3PCJ0</accession>
<dbReference type="Proteomes" id="UP001197626">
    <property type="component" value="Chromosome"/>
</dbReference>
<dbReference type="Pfam" id="PF01128">
    <property type="entry name" value="IspD"/>
    <property type="match status" value="1"/>
</dbReference>
<protein>
    <recommendedName>
        <fullName evidence="7">2-C-methyl-D-erythritol 4-phosphate cytidylyltransferase</fullName>
        <ecNumber evidence="7">2.7.7.60</ecNumber>
    </recommendedName>
    <alternativeName>
        <fullName evidence="7">4-diphosphocytidyl-2C-methyl-D-erythritol synthase</fullName>
    </alternativeName>
    <alternativeName>
        <fullName evidence="7">MEP cytidylyltransferase</fullName>
        <shortName evidence="7">MCT</shortName>
    </alternativeName>
</protein>
<feature type="site" description="Positions MEP for the nucleophilic attack" evidence="7">
    <location>
        <position position="153"/>
    </location>
</feature>
<keyword evidence="9" id="KW-1185">Reference proteome</keyword>
<evidence type="ECO:0000256" key="2">
    <source>
        <dbReference type="ARBA" id="ARBA00004787"/>
    </source>
</evidence>
<name>A0ABY3PCJ0_9STAP</name>
<dbReference type="InterPro" id="IPR018294">
    <property type="entry name" value="ISPD_synthase_CS"/>
</dbReference>
<proteinExistence type="inferred from homology"/>
<dbReference type="RefSeq" id="WP_229292440.1">
    <property type="nucleotide sequence ID" value="NZ_CP086654.1"/>
</dbReference>
<comment type="pathway">
    <text evidence="2 7">Isoprenoid biosynthesis; isopentenyl diphosphate biosynthesis via DXP pathway; isopentenyl diphosphate from 1-deoxy-D-xylulose 5-phosphate: step 2/6.</text>
</comment>
<comment type="catalytic activity">
    <reaction evidence="1 7">
        <text>2-C-methyl-D-erythritol 4-phosphate + CTP + H(+) = 4-CDP-2-C-methyl-D-erythritol + diphosphate</text>
        <dbReference type="Rhea" id="RHEA:13429"/>
        <dbReference type="ChEBI" id="CHEBI:15378"/>
        <dbReference type="ChEBI" id="CHEBI:33019"/>
        <dbReference type="ChEBI" id="CHEBI:37563"/>
        <dbReference type="ChEBI" id="CHEBI:57823"/>
        <dbReference type="ChEBI" id="CHEBI:58262"/>
        <dbReference type="EC" id="2.7.7.60"/>
    </reaction>
</comment>
<comment type="similarity">
    <text evidence="3 7">Belongs to the IspD/TarI cytidylyltransferase family. IspD subfamily.</text>
</comment>
<dbReference type="CDD" id="cd02516">
    <property type="entry name" value="CDP-ME_synthetase"/>
    <property type="match status" value="1"/>
</dbReference>
<evidence type="ECO:0000256" key="7">
    <source>
        <dbReference type="HAMAP-Rule" id="MF_00108"/>
    </source>
</evidence>